<organism evidence="1 2">
    <name type="scientific">Schistosoma mekongi</name>
    <name type="common">Parasitic worm</name>
    <dbReference type="NCBI Taxonomy" id="38744"/>
    <lineage>
        <taxon>Eukaryota</taxon>
        <taxon>Metazoa</taxon>
        <taxon>Spiralia</taxon>
        <taxon>Lophotrochozoa</taxon>
        <taxon>Platyhelminthes</taxon>
        <taxon>Trematoda</taxon>
        <taxon>Digenea</taxon>
        <taxon>Strigeidida</taxon>
        <taxon>Schistosomatoidea</taxon>
        <taxon>Schistosomatidae</taxon>
        <taxon>Schistosoma</taxon>
    </lineage>
</organism>
<sequence>MNSASIHNVNVNTTNSPVYVIFSTDCGISKQQLRCDYLSWGLNVTLHVRYAQFRYTQANMRVNRFNELSSYTTITSFSSRLSSCIPHFLNHPVALAYSPLCYRIFYDEKYCHKIIKKN</sequence>
<protein>
    <submittedName>
        <fullName evidence="1">Uncharacterized protein</fullName>
    </submittedName>
</protein>
<comment type="caution">
    <text evidence="1">The sequence shown here is derived from an EMBL/GenBank/DDBJ whole genome shotgun (WGS) entry which is preliminary data.</text>
</comment>
<gene>
    <name evidence="1" type="ORF">MN116_008071</name>
</gene>
<evidence type="ECO:0000313" key="2">
    <source>
        <dbReference type="Proteomes" id="UP001292079"/>
    </source>
</evidence>
<reference evidence="1" key="2">
    <citation type="journal article" date="2023" name="Infect Dis Poverty">
        <title>Chromosome-scale genome of the human blood fluke Schistosoma mekongi and its implications for public health.</title>
        <authorList>
            <person name="Zhou M."/>
            <person name="Xu L."/>
            <person name="Xu D."/>
            <person name="Chen W."/>
            <person name="Khan J."/>
            <person name="Hu Y."/>
            <person name="Huang H."/>
            <person name="Wei H."/>
            <person name="Zhang Y."/>
            <person name="Chusongsang P."/>
            <person name="Tanasarnprasert K."/>
            <person name="Hu X."/>
            <person name="Limpanont Y."/>
            <person name="Lv Z."/>
        </authorList>
    </citation>
    <scope>NUCLEOTIDE SEQUENCE</scope>
    <source>
        <strain evidence="1">LV_2022a</strain>
    </source>
</reference>
<keyword evidence="2" id="KW-1185">Reference proteome</keyword>
<dbReference type="AlphaFoldDB" id="A0AAE1Z652"/>
<dbReference type="EMBL" id="JALJAT010000007">
    <property type="protein sequence ID" value="KAK4468316.1"/>
    <property type="molecule type" value="Genomic_DNA"/>
</dbReference>
<name>A0AAE1Z652_SCHME</name>
<accession>A0AAE1Z652</accession>
<dbReference type="Proteomes" id="UP001292079">
    <property type="component" value="Unassembled WGS sequence"/>
</dbReference>
<evidence type="ECO:0000313" key="1">
    <source>
        <dbReference type="EMBL" id="KAK4468316.1"/>
    </source>
</evidence>
<proteinExistence type="predicted"/>
<reference evidence="1" key="1">
    <citation type="submission" date="2022-04" db="EMBL/GenBank/DDBJ databases">
        <authorList>
            <person name="Xu L."/>
            <person name="Lv Z."/>
        </authorList>
    </citation>
    <scope>NUCLEOTIDE SEQUENCE</scope>
    <source>
        <strain evidence="1">LV_2022a</strain>
    </source>
</reference>